<dbReference type="EMBL" id="CP036287">
    <property type="protein sequence ID" value="QDU66937.1"/>
    <property type="molecule type" value="Genomic_DNA"/>
</dbReference>
<dbReference type="InterPro" id="IPR000086">
    <property type="entry name" value="NUDIX_hydrolase_dom"/>
</dbReference>
<accession>A0A518BIX6</accession>
<comment type="similarity">
    <text evidence="3">Belongs to the Nudix hydrolase family. NudK subfamily.</text>
</comment>
<reference evidence="9 10" key="1">
    <citation type="submission" date="2019-02" db="EMBL/GenBank/DDBJ databases">
        <title>Deep-cultivation of Planctomycetes and their phenomic and genomic characterization uncovers novel biology.</title>
        <authorList>
            <person name="Wiegand S."/>
            <person name="Jogler M."/>
            <person name="Boedeker C."/>
            <person name="Pinto D."/>
            <person name="Vollmers J."/>
            <person name="Rivas-Marin E."/>
            <person name="Kohn T."/>
            <person name="Peeters S.H."/>
            <person name="Heuer A."/>
            <person name="Rast P."/>
            <person name="Oberbeckmann S."/>
            <person name="Bunk B."/>
            <person name="Jeske O."/>
            <person name="Meyerdierks A."/>
            <person name="Storesund J.E."/>
            <person name="Kallscheuer N."/>
            <person name="Luecker S."/>
            <person name="Lage O.M."/>
            <person name="Pohl T."/>
            <person name="Merkel B.J."/>
            <person name="Hornburger P."/>
            <person name="Mueller R.-W."/>
            <person name="Bruemmer F."/>
            <person name="Labrenz M."/>
            <person name="Spormann A.M."/>
            <person name="Op den Camp H."/>
            <person name="Overmann J."/>
            <person name="Amann R."/>
            <person name="Jetten M.S.M."/>
            <person name="Mascher T."/>
            <person name="Medema M.H."/>
            <person name="Devos D.P."/>
            <person name="Kaster A.-K."/>
            <person name="Ovreas L."/>
            <person name="Rohde M."/>
            <person name="Galperin M.Y."/>
            <person name="Jogler C."/>
        </authorList>
    </citation>
    <scope>NUCLEOTIDE SEQUENCE [LARGE SCALE GENOMIC DNA]</scope>
    <source>
        <strain evidence="9 10">Pla133</strain>
    </source>
</reference>
<dbReference type="KEGG" id="pbap:Pla133_20130"/>
<sequence>MQTDPPDPIRGAEGADSLEREVLHRGRVFDLVRERIRLPSGLEQNLELVLHQGAVAVAPLTADGRLVCVRQYRHATGQELIEIPAGRVEAHEPRELAARRELEEETGLRCGSLELLTEFFPAPGFCSEYMSLYVARDLSPAGADRLSPDDDEELSTVTLGLEELIALPCRDAKTLVAAALLLRR</sequence>
<dbReference type="InterPro" id="IPR015797">
    <property type="entry name" value="NUDIX_hydrolase-like_dom_sf"/>
</dbReference>
<dbReference type="PROSITE" id="PS51462">
    <property type="entry name" value="NUDIX"/>
    <property type="match status" value="1"/>
</dbReference>
<dbReference type="PANTHER" id="PTHR11839:SF18">
    <property type="entry name" value="NUDIX HYDROLASE DOMAIN-CONTAINING PROTEIN"/>
    <property type="match status" value="1"/>
</dbReference>
<evidence type="ECO:0000256" key="4">
    <source>
        <dbReference type="ARBA" id="ARBA00016377"/>
    </source>
</evidence>
<evidence type="ECO:0000256" key="6">
    <source>
        <dbReference type="ARBA" id="ARBA00032162"/>
    </source>
</evidence>
<dbReference type="CDD" id="cd03424">
    <property type="entry name" value="NUDIX_ADPRase_Nudt5_UGPPase_Nudt14"/>
    <property type="match status" value="1"/>
</dbReference>
<dbReference type="Gene3D" id="3.90.79.10">
    <property type="entry name" value="Nucleoside Triphosphate Pyrophosphohydrolase"/>
    <property type="match status" value="1"/>
</dbReference>
<dbReference type="Pfam" id="PF00293">
    <property type="entry name" value="NUDIX"/>
    <property type="match status" value="1"/>
</dbReference>
<keyword evidence="5 9" id="KW-0378">Hydrolase</keyword>
<dbReference type="Proteomes" id="UP000316921">
    <property type="component" value="Chromosome"/>
</dbReference>
<dbReference type="GO" id="GO:0016787">
    <property type="term" value="F:hydrolase activity"/>
    <property type="evidence" value="ECO:0007669"/>
    <property type="project" value="UniProtKB-KW"/>
</dbReference>
<evidence type="ECO:0000256" key="2">
    <source>
        <dbReference type="ARBA" id="ARBA00001946"/>
    </source>
</evidence>
<protein>
    <recommendedName>
        <fullName evidence="4">GDP-mannose pyrophosphatase</fullName>
    </recommendedName>
    <alternativeName>
        <fullName evidence="6">GDP-mannose hydrolase</fullName>
    </alternativeName>
    <alternativeName>
        <fullName evidence="7">GDPMK</fullName>
    </alternativeName>
</protein>
<keyword evidence="10" id="KW-1185">Reference proteome</keyword>
<gene>
    <name evidence="9" type="primary">nudF_1</name>
    <name evidence="9" type="ORF">Pla133_20130</name>
</gene>
<dbReference type="SUPFAM" id="SSF55811">
    <property type="entry name" value="Nudix"/>
    <property type="match status" value="1"/>
</dbReference>
<dbReference type="GO" id="GO:0005829">
    <property type="term" value="C:cytosol"/>
    <property type="evidence" value="ECO:0007669"/>
    <property type="project" value="TreeGrafter"/>
</dbReference>
<dbReference type="GO" id="GO:0019693">
    <property type="term" value="P:ribose phosphate metabolic process"/>
    <property type="evidence" value="ECO:0007669"/>
    <property type="project" value="TreeGrafter"/>
</dbReference>
<comment type="cofactor">
    <cofactor evidence="2">
        <name>Mg(2+)</name>
        <dbReference type="ChEBI" id="CHEBI:18420"/>
    </cofactor>
</comment>
<feature type="domain" description="Nudix hydrolase" evidence="8">
    <location>
        <begin position="50"/>
        <end position="182"/>
    </location>
</feature>
<proteinExistence type="inferred from homology"/>
<dbReference type="AlphaFoldDB" id="A0A518BIX6"/>
<dbReference type="InterPro" id="IPR020084">
    <property type="entry name" value="NUDIX_hydrolase_CS"/>
</dbReference>
<evidence type="ECO:0000256" key="3">
    <source>
        <dbReference type="ARBA" id="ARBA00007275"/>
    </source>
</evidence>
<name>A0A518BIX6_9BACT</name>
<dbReference type="RefSeq" id="WP_419192311.1">
    <property type="nucleotide sequence ID" value="NZ_CP036287.1"/>
</dbReference>
<evidence type="ECO:0000259" key="8">
    <source>
        <dbReference type="PROSITE" id="PS51462"/>
    </source>
</evidence>
<evidence type="ECO:0000256" key="5">
    <source>
        <dbReference type="ARBA" id="ARBA00022801"/>
    </source>
</evidence>
<evidence type="ECO:0000313" key="9">
    <source>
        <dbReference type="EMBL" id="QDU66937.1"/>
    </source>
</evidence>
<dbReference type="PANTHER" id="PTHR11839">
    <property type="entry name" value="UDP/ADP-SUGAR PYROPHOSPHATASE"/>
    <property type="match status" value="1"/>
</dbReference>
<dbReference type="GO" id="GO:0006753">
    <property type="term" value="P:nucleoside phosphate metabolic process"/>
    <property type="evidence" value="ECO:0007669"/>
    <property type="project" value="TreeGrafter"/>
</dbReference>
<dbReference type="PROSITE" id="PS00893">
    <property type="entry name" value="NUDIX_BOX"/>
    <property type="match status" value="1"/>
</dbReference>
<comment type="catalytic activity">
    <reaction evidence="1">
        <text>GDP-alpha-D-mannose + H2O = alpha-D-mannose 1-phosphate + GMP + 2 H(+)</text>
        <dbReference type="Rhea" id="RHEA:27978"/>
        <dbReference type="ChEBI" id="CHEBI:15377"/>
        <dbReference type="ChEBI" id="CHEBI:15378"/>
        <dbReference type="ChEBI" id="CHEBI:57527"/>
        <dbReference type="ChEBI" id="CHEBI:58115"/>
        <dbReference type="ChEBI" id="CHEBI:58409"/>
    </reaction>
</comment>
<evidence type="ECO:0000256" key="1">
    <source>
        <dbReference type="ARBA" id="ARBA00000847"/>
    </source>
</evidence>
<evidence type="ECO:0000313" key="10">
    <source>
        <dbReference type="Proteomes" id="UP000316921"/>
    </source>
</evidence>
<organism evidence="9 10">
    <name type="scientific">Engelhardtia mirabilis</name>
    <dbReference type="NCBI Taxonomy" id="2528011"/>
    <lineage>
        <taxon>Bacteria</taxon>
        <taxon>Pseudomonadati</taxon>
        <taxon>Planctomycetota</taxon>
        <taxon>Planctomycetia</taxon>
        <taxon>Planctomycetia incertae sedis</taxon>
        <taxon>Engelhardtia</taxon>
    </lineage>
</organism>
<evidence type="ECO:0000256" key="7">
    <source>
        <dbReference type="ARBA" id="ARBA00032272"/>
    </source>
</evidence>